<dbReference type="Proteomes" id="UP001620626">
    <property type="component" value="Unassembled WGS sequence"/>
</dbReference>
<dbReference type="EMBL" id="JBICBT010000338">
    <property type="protein sequence ID" value="KAL3116935.1"/>
    <property type="molecule type" value="Genomic_DNA"/>
</dbReference>
<organism evidence="2 3">
    <name type="scientific">Heterodera trifolii</name>
    <dbReference type="NCBI Taxonomy" id="157864"/>
    <lineage>
        <taxon>Eukaryota</taxon>
        <taxon>Metazoa</taxon>
        <taxon>Ecdysozoa</taxon>
        <taxon>Nematoda</taxon>
        <taxon>Chromadorea</taxon>
        <taxon>Rhabditida</taxon>
        <taxon>Tylenchina</taxon>
        <taxon>Tylenchomorpha</taxon>
        <taxon>Tylenchoidea</taxon>
        <taxon>Heteroderidae</taxon>
        <taxon>Heteroderinae</taxon>
        <taxon>Heterodera</taxon>
    </lineage>
</organism>
<reference evidence="2 3" key="1">
    <citation type="submission" date="2024-10" db="EMBL/GenBank/DDBJ databases">
        <authorList>
            <person name="Kim D."/>
        </authorList>
    </citation>
    <scope>NUCLEOTIDE SEQUENCE [LARGE SCALE GENOMIC DNA]</scope>
    <source>
        <strain evidence="2">BH-2024</strain>
    </source>
</reference>
<evidence type="ECO:0000256" key="1">
    <source>
        <dbReference type="SAM" id="MobiDB-lite"/>
    </source>
</evidence>
<dbReference type="AlphaFoldDB" id="A0ABD2LQK5"/>
<sequence length="532" mass="60626">MPVPLGALPGAFGLSVQDKEFFPHLANVEANYGRILQSLPPKADYLYGGMTPDRQRRFDQWYAAHHHQQFDLCEQLAAYCTNDTHILVEALVAFRTEFLAISDPLERHGCLDDEDDDEEEEEQNENDTAFEVLGGGIDITWEPMTIASASMRHFRLNHLKRDQLAIVPECGYDTTNTQSLIALKFLDWYAKKNGVSIQTAHSPGGEKKIRSIHCGRIHRCDRHRDRGQRLPLGTLTTTRVTVFSPKQSQQVLRIFGSVIINDQRSSDNDEMKATKPLRRQNYERTSGPPIRTEGLLTMERRVGGFFFPPDAAFYVCHYTLCNTSPHASRSMRTTECDGHREDDERVGSTRPALERRRRFSEAHVRRSSWSMKTHSQSAFPDEIGNKREQDRARAIHRVKCRRKNSESESQRRKMLTSTQQGQKDHRKTVQQFPFGAAPSTLHNPAGAEVQRSIDKLTDECILVTYAAGNEWVEEHRVPRNIACLSSRWTTSRRAPPLVASDLIGRRLRRAQNIGPSSTPTRTVCVSPYIYEA</sequence>
<evidence type="ECO:0008006" key="4">
    <source>
        <dbReference type="Google" id="ProtNLM"/>
    </source>
</evidence>
<feature type="region of interest" description="Disordered" evidence="1">
    <location>
        <begin position="327"/>
        <end position="425"/>
    </location>
</feature>
<protein>
    <recommendedName>
        <fullName evidence="4">DNA-directed DNA polymerase</fullName>
    </recommendedName>
</protein>
<keyword evidence="3" id="KW-1185">Reference proteome</keyword>
<gene>
    <name evidence="2" type="ORF">niasHT_008417</name>
</gene>
<feature type="compositionally biased region" description="Polar residues" evidence="1">
    <location>
        <begin position="367"/>
        <end position="378"/>
    </location>
</feature>
<feature type="compositionally biased region" description="Basic and acidic residues" evidence="1">
    <location>
        <begin position="383"/>
        <end position="393"/>
    </location>
</feature>
<accession>A0ABD2LQK5</accession>
<evidence type="ECO:0000313" key="3">
    <source>
        <dbReference type="Proteomes" id="UP001620626"/>
    </source>
</evidence>
<proteinExistence type="predicted"/>
<name>A0ABD2LQK5_9BILA</name>
<feature type="compositionally biased region" description="Basic and acidic residues" evidence="1">
    <location>
        <begin position="332"/>
        <end position="347"/>
    </location>
</feature>
<comment type="caution">
    <text evidence="2">The sequence shown here is derived from an EMBL/GenBank/DDBJ whole genome shotgun (WGS) entry which is preliminary data.</text>
</comment>
<evidence type="ECO:0000313" key="2">
    <source>
        <dbReference type="EMBL" id="KAL3116935.1"/>
    </source>
</evidence>